<proteinExistence type="predicted"/>
<name>A0A502F9G8_9PROT</name>
<keyword evidence="2" id="KW-1185">Reference proteome</keyword>
<sequence length="94" mass="10061">MEDGSKLDRLLALTLESAQRDQDIIEAVEAQTGAMTKWQEALLTLIEEMKALSAAVSAEPPPSDIAAELRRIADGLAQNTAVLADVAKLMAARK</sequence>
<reference evidence="1 2" key="1">
    <citation type="journal article" date="2019" name="Environ. Microbiol.">
        <title>Species interactions and distinct microbial communities in high Arctic permafrost affected cryosols are associated with the CH4 and CO2 gas fluxes.</title>
        <authorList>
            <person name="Altshuler I."/>
            <person name="Hamel J."/>
            <person name="Turney S."/>
            <person name="Magnuson E."/>
            <person name="Levesque R."/>
            <person name="Greer C."/>
            <person name="Whyte L.G."/>
        </authorList>
    </citation>
    <scope>NUCLEOTIDE SEQUENCE [LARGE SCALE GENOMIC DNA]</scope>
    <source>
        <strain evidence="1 2">S9.3B</strain>
    </source>
</reference>
<dbReference type="AlphaFoldDB" id="A0A502F9G8"/>
<comment type="caution">
    <text evidence="1">The sequence shown here is derived from an EMBL/GenBank/DDBJ whole genome shotgun (WGS) entry which is preliminary data.</text>
</comment>
<accession>A0A502F9G8</accession>
<dbReference type="Proteomes" id="UP000317078">
    <property type="component" value="Unassembled WGS sequence"/>
</dbReference>
<organism evidence="1 2">
    <name type="scientific">Muricoccus nepalensis</name>
    <dbReference type="NCBI Taxonomy" id="1854500"/>
    <lineage>
        <taxon>Bacteria</taxon>
        <taxon>Pseudomonadati</taxon>
        <taxon>Pseudomonadota</taxon>
        <taxon>Alphaproteobacteria</taxon>
        <taxon>Acetobacterales</taxon>
        <taxon>Roseomonadaceae</taxon>
        <taxon>Muricoccus</taxon>
    </lineage>
</organism>
<dbReference type="EMBL" id="RCZP01000043">
    <property type="protein sequence ID" value="TPG46009.1"/>
    <property type="molecule type" value="Genomic_DNA"/>
</dbReference>
<evidence type="ECO:0000313" key="1">
    <source>
        <dbReference type="EMBL" id="TPG46009.1"/>
    </source>
</evidence>
<evidence type="ECO:0000313" key="2">
    <source>
        <dbReference type="Proteomes" id="UP000317078"/>
    </source>
</evidence>
<gene>
    <name evidence="1" type="ORF">EAH89_25640</name>
</gene>
<dbReference type="RefSeq" id="WP_140886572.1">
    <property type="nucleotide sequence ID" value="NZ_RCZP01000043.1"/>
</dbReference>
<protein>
    <submittedName>
        <fullName evidence="1">Uncharacterized protein</fullName>
    </submittedName>
</protein>